<sequence>MTVQIVAATAHNSTGLNIALQKLESALRELGLSSTRKSSATASELHEAIKGNLSENEMIIIADQALLDQCKLAPASHQLAPESFEIRKGGSSINAQVLVLSLDERGAIYGVLELAERVKAAKSLVNIEPCLIHARFPFRALKFNLPWSSYRKNECFELQHNCVKDLSFWEQFLNMMLENRYNTLTLWNLHPFPFMVRTQNFPLATPFSDAELSEWKHYWTELFRMAKERGIETYLINWNIIVSEAFAEHYDQHAIHDQYYHYGDSYSTNQIKQYTKESIIQLIEEYPDLTGFGVSLGERMNDMTPEAIQQWIEDVYFEGMKAASRPIKFIHRAPFTVDPAITRASIEQNHAALEPVWLEVKFNWSHAYSSPQLLLTHGGSKGMEAYWNPMPTNYKITWMVRNEDFFTLRWAQPDFIRDHIRMNGQEYVGGYYVGSECFIPGIDYSHIPDSPHIHWDYAFQKNWLYYMLWGRLLHNPDTSDDVFVQQLNERLHISKGDKLLTAYSKACKMPMALASFYHFSWDFTLYAEGFLATDESEYNKGKAFISLEDLLESRPFNPTYLSIKQYVDKLVREEAMDGFITPLELASELETDGQDALTIVVELLNNDPRLDCELSDIIAWSQLSLYFAKKLRAAVSLECYRRTGNKADQQAAIYWLEPPHAAAHWERLVAVTKLHYRVQPLMHLGKTLFSWELFLPQVYEDIEYVRGQIV</sequence>
<dbReference type="Proteomes" id="UP001596233">
    <property type="component" value="Unassembled WGS sequence"/>
</dbReference>
<evidence type="ECO:0000256" key="1">
    <source>
        <dbReference type="ARBA" id="ARBA00022801"/>
    </source>
</evidence>
<gene>
    <name evidence="2" type="ORF">ACFP56_17160</name>
</gene>
<reference evidence="3" key="1">
    <citation type="journal article" date="2019" name="Int. J. Syst. Evol. Microbiol.">
        <title>The Global Catalogue of Microorganisms (GCM) 10K type strain sequencing project: providing services to taxonomists for standard genome sequencing and annotation.</title>
        <authorList>
            <consortium name="The Broad Institute Genomics Platform"/>
            <consortium name="The Broad Institute Genome Sequencing Center for Infectious Disease"/>
            <person name="Wu L."/>
            <person name="Ma J."/>
        </authorList>
    </citation>
    <scope>NUCLEOTIDE SEQUENCE [LARGE SCALE GENOMIC DNA]</scope>
    <source>
        <strain evidence="3">PCU 280</strain>
    </source>
</reference>
<accession>A0ABW1VA34</accession>
<evidence type="ECO:0000313" key="3">
    <source>
        <dbReference type="Proteomes" id="UP001596233"/>
    </source>
</evidence>
<keyword evidence="1" id="KW-0378">Hydrolase</keyword>
<evidence type="ECO:0008006" key="4">
    <source>
        <dbReference type="Google" id="ProtNLM"/>
    </source>
</evidence>
<dbReference type="RefSeq" id="WP_379236816.1">
    <property type="nucleotide sequence ID" value="NZ_JBHSTE010000006.1"/>
</dbReference>
<proteinExistence type="predicted"/>
<evidence type="ECO:0000313" key="2">
    <source>
        <dbReference type="EMBL" id="MFC6334359.1"/>
    </source>
</evidence>
<name>A0ABW1VA34_9BACL</name>
<organism evidence="2 3">
    <name type="scientific">Paenibacillus septentrionalis</name>
    <dbReference type="NCBI Taxonomy" id="429342"/>
    <lineage>
        <taxon>Bacteria</taxon>
        <taxon>Bacillati</taxon>
        <taxon>Bacillota</taxon>
        <taxon>Bacilli</taxon>
        <taxon>Bacillales</taxon>
        <taxon>Paenibacillaceae</taxon>
        <taxon>Paenibacillus</taxon>
    </lineage>
</organism>
<dbReference type="EMBL" id="JBHSTE010000006">
    <property type="protein sequence ID" value="MFC6334359.1"/>
    <property type="molecule type" value="Genomic_DNA"/>
</dbReference>
<keyword evidence="3" id="KW-1185">Reference proteome</keyword>
<comment type="caution">
    <text evidence="2">The sequence shown here is derived from an EMBL/GenBank/DDBJ whole genome shotgun (WGS) entry which is preliminary data.</text>
</comment>
<dbReference type="Gene3D" id="3.30.379.10">
    <property type="entry name" value="Chitobiase/beta-hexosaminidase domain 2-like"/>
    <property type="match status" value="1"/>
</dbReference>
<protein>
    <recommendedName>
        <fullName evidence="4">Alpha glucuronidase N-terminal domain-containing protein</fullName>
    </recommendedName>
</protein>
<dbReference type="InterPro" id="IPR029018">
    <property type="entry name" value="Hex-like_dom2"/>
</dbReference>